<feature type="region of interest" description="Disordered" evidence="1">
    <location>
        <begin position="2153"/>
        <end position="2193"/>
    </location>
</feature>
<feature type="region of interest" description="Disordered" evidence="1">
    <location>
        <begin position="62"/>
        <end position="84"/>
    </location>
</feature>
<organism evidence="2 3">
    <name type="scientific">Oedothorax gibbosus</name>
    <dbReference type="NCBI Taxonomy" id="931172"/>
    <lineage>
        <taxon>Eukaryota</taxon>
        <taxon>Metazoa</taxon>
        <taxon>Ecdysozoa</taxon>
        <taxon>Arthropoda</taxon>
        <taxon>Chelicerata</taxon>
        <taxon>Arachnida</taxon>
        <taxon>Araneae</taxon>
        <taxon>Araneomorphae</taxon>
        <taxon>Entelegynae</taxon>
        <taxon>Araneoidea</taxon>
        <taxon>Linyphiidae</taxon>
        <taxon>Erigoninae</taxon>
        <taxon>Oedothorax</taxon>
    </lineage>
</organism>
<dbReference type="EMBL" id="JAFNEN010000639">
    <property type="protein sequence ID" value="KAG8179298.1"/>
    <property type="molecule type" value="Genomic_DNA"/>
</dbReference>
<feature type="region of interest" description="Disordered" evidence="1">
    <location>
        <begin position="492"/>
        <end position="516"/>
    </location>
</feature>
<feature type="compositionally biased region" description="Polar residues" evidence="1">
    <location>
        <begin position="1688"/>
        <end position="1708"/>
    </location>
</feature>
<feature type="region of interest" description="Disordered" evidence="1">
    <location>
        <begin position="602"/>
        <end position="624"/>
    </location>
</feature>
<feature type="compositionally biased region" description="Polar residues" evidence="1">
    <location>
        <begin position="602"/>
        <end position="618"/>
    </location>
</feature>
<feature type="region of interest" description="Disordered" evidence="1">
    <location>
        <begin position="684"/>
        <end position="713"/>
    </location>
</feature>
<dbReference type="Proteomes" id="UP000827092">
    <property type="component" value="Unassembled WGS sequence"/>
</dbReference>
<feature type="region of interest" description="Disordered" evidence="1">
    <location>
        <begin position="2431"/>
        <end position="2465"/>
    </location>
</feature>
<evidence type="ECO:0000256" key="1">
    <source>
        <dbReference type="SAM" id="MobiDB-lite"/>
    </source>
</evidence>
<gene>
    <name evidence="2" type="ORF">JTE90_024147</name>
</gene>
<feature type="region of interest" description="Disordered" evidence="1">
    <location>
        <begin position="450"/>
        <end position="472"/>
    </location>
</feature>
<evidence type="ECO:0000313" key="3">
    <source>
        <dbReference type="Proteomes" id="UP000827092"/>
    </source>
</evidence>
<sequence length="2534" mass="279751">MLSAFPLHVSGKKLATDMPQACSKLPKLKKKSKSSQTKARTNTIEEYLPIKKKSQISYNFRNKNANKSPENKFSNSDNFDQKHNESVREEDQKCSFCEAFNPYVGSARTCFSCGLKCSEQRTSTTFTSKPQNELEVIDAYSRTEALPFSHINSTKDVHLPNTVQRSSFTKSRRVKAPVKYGQESSPLKRIKLRREIETDILLINKTVIAEPKLNESSINETVKQVPKVCVPPKLNSKSCTPDIRSINDCINQKRAPVVDLGTKKSALEKDIELISKKQVCSRLFVPADVLKEITYDNSVREDAINADKSSSENCEEIIDVENIEGIPVVNFKNSTEKVCAAKMTHNDKTMCPKRTGSKKPKGEEEVNVRKRRHSKTYSNGGLSATQTCRKSDVVCHCGAIQVLHWTDPPNIGVRKNGLSEAVSVPPVIKPDSRVARISSFIKTTLSKNLTRSPDEKSLKSSNSKTSNDSKNNEIGVKAQSMKSAENSSFGIPLITSKDSEKNKSPDILPSNIKNGNLNGTSVRIMDNFKLNDAAGSIIKSRRLGESVIIGATGKKQTKKLDVQPSNSFSKAKSVKQENSKNIYLEKSANRISETPVVQPSRSVATRSETSKAKNQYSAEVSKKKCTKPRPTILRKNFKRRKNVERCDHTQPASVNSVPFEENFHEEHAKSSNFPPSNVILETDKATKSLSPSEEAPVTLEISSGEEDSNSTVTADSEDFISEAVEDSPTPPEPISPNPDDVTLAINSEILMVQSQEHSQPTQATPFEAPLPSPSVDNVYVLDTNKSVNSESVIDSNLILSSPLEEVTLQEDSQQNLSKRNNANQPVFEKNSAVQFYESVLSTCSNEKFEEMDCKRLVHQDESSTFGAVSTCYERDPLTNHAILAAHNNEPSTVNIKYVSTLEQENEDSLIIESDAVLGPESVLSNHSEESANEIEINFNKLMKGRAFSQIDSDETINNITVPLCAISKVDSNSVNAKIGEKEEWPRNEETLCLLNTEFSTAAASTLSKISPHLKEVSTIAEPMYEGEVELQPVESPKCVDSKIHVSNEVDKKSLNLNVHSVSKNAEVHGTMKIIIALPAINKVDSDSVEEEECSADEDFTRFSRVSNTDTTDEFLEDSFSETCMESADNYIHAKTHSKLLDITRRRTGLCTMEPQFGAPGIPNKRLLVETSNFAEMLTHSVGKSEVRLDVLRSNTNLIPITSNSTELFLNSNNTNLLAKNEVFKPLVMPKASTDAVQNSLNTELTLAIIEPNISSCLETLSSINEDEPPCIDEFESNAEGNKCSGGPEIPLEDLKESETFLKGVEGPEIILKNLESPELCLKDLEGSENFWADLEQIKNLPVSLLEEDFLTLFNTKHSVIQNTLQELGVEKKLINERCQEAKELEPSPTTPANNIESIQHFSGQNNSQTKDMNGYSDCAPSLKRCLVTSIEGQQSIVSPIATETVKPTFKQNNFQPSEKEWNLKLQEPIEKYISEECNTVTQPIVENIEPKLSSDRPKSNIITPALSNEYSFNSYNEAEKNRQGPDLNVNLTPTISIKQPFSSINSYNEAQKSSQGPDLNVNLTPTISIKQPFSSINSYNEAEKSSQGPDLNVNLTPTISIKQPFSSNGALAISDESSESNPITPAIGIDSSFIPNFKSETGVKMITTNPMIPSDIVESTNPDLGEVSKENSLEQQDSMTKEHHGTEPITQSSERQKSSECSVETLNSSRKEHHKTYLGIGSVGSQKSSSICPLVESTFSEFQEEASKECTQQQEYSSSAPAIAFDSIDPDFGEQCIIEKQDNRKNVHNETLSVTSLGSQEPSSSGQVIPIESVALDSGNGESSECSIETQNSGRKEYHVTNVSISSVENQESIVRDPVTLIERIESELDGEASKHCVLEKPDGKMKKCLSIEPSVEIQEFGSRGPAIILESIEIVDKSLEVQEDSNMILEKSRDTLLPSIINLSESLSPNKSSEETSVLGKCSPVTTSNLTENKFCDKKLNQCTGALGLKDLHVDMGCNSTHEHQPETVSALGKRPYAKMDEINSESEKLSKKKQKLGIKNPSFALSASNSNAIVQNAQNLSTGLESKVSEKVEQLVETKSSEEEPLPIQIDSYCSIEQPLKSIKFSEETFVQVPNRPASSKSSCNNQHTAHHHSDIGTFRVPHRLLDRCSASGQQEPPKLPNIGLKKSRKKPEDYVKIKKPSHSSTYSNSGLSATQTCRKCKELLPTPLPHQVACERVDRDYRHLTADVVCGCGAKQALHWTDPPNIGVRKGKTKPRDSITGKQLLPRLSTNNSSISALLCAQKCRWCGEELPIPSQNQVANRQVVGSRLHLTSLVVCQCGAKQARHDIVSKERLADLAASQREAIWRREKEIAARRHKRAENIVKNLHREYGIIEDLDAPLANVETHRDPYTPRNCSEGDHSKVPCRDSSGCCKSLAGSASFPDNPPTCGQLSHHLPERTFTPPNTRSGDAHHSPNHPSTLATDQPAVIEFVEDMSRDFDLFQRGPDSYKCARGKSGPCGTPMAKKDIATHFFYVHHESITAFNVLFPDPS</sequence>
<reference evidence="2 3" key="1">
    <citation type="journal article" date="2022" name="Nat. Ecol. Evol.">
        <title>A masculinizing supergene underlies an exaggerated male reproductive morph in a spider.</title>
        <authorList>
            <person name="Hendrickx F."/>
            <person name="De Corte Z."/>
            <person name="Sonet G."/>
            <person name="Van Belleghem S.M."/>
            <person name="Kostlbacher S."/>
            <person name="Vangestel C."/>
        </authorList>
    </citation>
    <scope>NUCLEOTIDE SEQUENCE [LARGE SCALE GENOMIC DNA]</scope>
    <source>
        <strain evidence="2">W744_W776</strain>
    </source>
</reference>
<feature type="compositionally biased region" description="Polar residues" evidence="1">
    <location>
        <begin position="62"/>
        <end position="78"/>
    </location>
</feature>
<feature type="region of interest" description="Disordered" evidence="1">
    <location>
        <begin position="1660"/>
        <end position="1713"/>
    </location>
</feature>
<keyword evidence="3" id="KW-1185">Reference proteome</keyword>
<feature type="compositionally biased region" description="Low complexity" evidence="1">
    <location>
        <begin position="459"/>
        <end position="469"/>
    </location>
</feature>
<name>A0AAV6U5Y2_9ARAC</name>
<accession>A0AAV6U5Y2</accession>
<comment type="caution">
    <text evidence="2">The sequence shown here is derived from an EMBL/GenBank/DDBJ whole genome shotgun (WGS) entry which is preliminary data.</text>
</comment>
<feature type="region of interest" description="Disordered" evidence="1">
    <location>
        <begin position="352"/>
        <end position="381"/>
    </location>
</feature>
<feature type="compositionally biased region" description="Polar residues" evidence="1">
    <location>
        <begin position="2119"/>
        <end position="2130"/>
    </location>
</feature>
<feature type="region of interest" description="Disordered" evidence="1">
    <location>
        <begin position="2118"/>
        <end position="2137"/>
    </location>
</feature>
<evidence type="ECO:0000313" key="2">
    <source>
        <dbReference type="EMBL" id="KAG8179298.1"/>
    </source>
</evidence>
<protein>
    <submittedName>
        <fullName evidence="2">Uncharacterized protein</fullName>
    </submittedName>
</protein>
<proteinExistence type="predicted"/>